<dbReference type="Proteomes" id="UP000284178">
    <property type="component" value="Unassembled WGS sequence"/>
</dbReference>
<evidence type="ECO:0000256" key="6">
    <source>
        <dbReference type="ARBA" id="ARBA00023014"/>
    </source>
</evidence>
<protein>
    <submittedName>
        <fullName evidence="8">TIGR01212 family radical SAM protein</fullName>
    </submittedName>
</protein>
<dbReference type="Pfam" id="PF16199">
    <property type="entry name" value="Radical_SAM_C"/>
    <property type="match status" value="1"/>
</dbReference>
<keyword evidence="6" id="KW-0411">Iron-sulfur</keyword>
<dbReference type="PANTHER" id="PTHR11135">
    <property type="entry name" value="HISTONE ACETYLTRANSFERASE-RELATED"/>
    <property type="match status" value="1"/>
</dbReference>
<keyword evidence="5" id="KW-0408">Iron</keyword>
<dbReference type="SMART" id="SM00729">
    <property type="entry name" value="Elp3"/>
    <property type="match status" value="1"/>
</dbReference>
<dbReference type="InterPro" id="IPR058240">
    <property type="entry name" value="rSAM_sf"/>
</dbReference>
<name>A0A412FJ95_9FIRM</name>
<accession>A0A412FJ95</accession>
<evidence type="ECO:0000313" key="8">
    <source>
        <dbReference type="EMBL" id="RGR68237.1"/>
    </source>
</evidence>
<dbReference type="InterPro" id="IPR039661">
    <property type="entry name" value="ELP3"/>
</dbReference>
<keyword evidence="9" id="KW-1185">Reference proteome</keyword>
<evidence type="ECO:0000256" key="4">
    <source>
        <dbReference type="ARBA" id="ARBA00022723"/>
    </source>
</evidence>
<dbReference type="GO" id="GO:0046872">
    <property type="term" value="F:metal ion binding"/>
    <property type="evidence" value="ECO:0007669"/>
    <property type="project" value="UniProtKB-KW"/>
</dbReference>
<dbReference type="RefSeq" id="WP_117896091.1">
    <property type="nucleotide sequence ID" value="NZ_CABJCV010000028.1"/>
</dbReference>
<feature type="domain" description="Radical SAM core" evidence="7">
    <location>
        <begin position="26"/>
        <end position="267"/>
    </location>
</feature>
<dbReference type="GeneID" id="83016929"/>
<evidence type="ECO:0000313" key="9">
    <source>
        <dbReference type="Proteomes" id="UP000284178"/>
    </source>
</evidence>
<keyword evidence="4" id="KW-0479">Metal-binding</keyword>
<dbReference type="AlphaFoldDB" id="A0A412FJ95"/>
<dbReference type="SUPFAM" id="SSF102114">
    <property type="entry name" value="Radical SAM enzymes"/>
    <property type="match status" value="1"/>
</dbReference>
<dbReference type="InterPro" id="IPR032432">
    <property type="entry name" value="Radical_SAM_C"/>
</dbReference>
<evidence type="ECO:0000256" key="1">
    <source>
        <dbReference type="ARBA" id="ARBA00001966"/>
    </source>
</evidence>
<dbReference type="Pfam" id="PF04055">
    <property type="entry name" value="Radical_SAM"/>
    <property type="match status" value="1"/>
</dbReference>
<dbReference type="Gene3D" id="3.30.750.200">
    <property type="match status" value="1"/>
</dbReference>
<dbReference type="InterPro" id="IPR006638">
    <property type="entry name" value="Elp3/MiaA/NifB-like_rSAM"/>
</dbReference>
<dbReference type="SFLD" id="SFLDG01091">
    <property type="entry name" value="uncharacterized_CHP01210-like"/>
    <property type="match status" value="1"/>
</dbReference>
<organism evidence="8 9">
    <name type="scientific">Holdemania filiformis</name>
    <dbReference type="NCBI Taxonomy" id="61171"/>
    <lineage>
        <taxon>Bacteria</taxon>
        <taxon>Bacillati</taxon>
        <taxon>Bacillota</taxon>
        <taxon>Erysipelotrichia</taxon>
        <taxon>Erysipelotrichales</taxon>
        <taxon>Erysipelotrichaceae</taxon>
        <taxon>Holdemania</taxon>
    </lineage>
</organism>
<comment type="caution">
    <text evidence="8">The sequence shown here is derived from an EMBL/GenBank/DDBJ whole genome shotgun (WGS) entry which is preliminary data.</text>
</comment>
<sequence>MKSVNPFPFSDDNKRYHTWNYYLRHRFGKKIAKVPLDGGFTCPNRDGTRGYGGCTFCTSSGSGEFAGDRTEPLLDQYIKGQAVMRHKWPDADFIPYFQAYTNTYGPLSKIQACVKPFLDRPEVAAIAIATRADCLEPEKIAWLASCCASKEIWLELGVQSVHDATAQMINRGHSYAEVVETVQRLALTPLKICVHLIDGLPGEDEEMMLETVRQINLLPIHAVKLHMLHLMQDTQLAYSYAEQPFPLLSREEYVGLVVRQLELLRTEIIIQRLTGDGASDALIAPQWTQKKTIVLNEIDKLMAREKTWQGKRAAHG</sequence>
<proteinExistence type="predicted"/>
<reference evidence="8 9" key="1">
    <citation type="submission" date="2018-08" db="EMBL/GenBank/DDBJ databases">
        <title>A genome reference for cultivated species of the human gut microbiota.</title>
        <authorList>
            <person name="Zou Y."/>
            <person name="Xue W."/>
            <person name="Luo G."/>
        </authorList>
    </citation>
    <scope>NUCLEOTIDE SEQUENCE [LARGE SCALE GENOMIC DNA]</scope>
    <source>
        <strain evidence="8 9">AF24-29</strain>
    </source>
</reference>
<dbReference type="SFLD" id="SFLDS00029">
    <property type="entry name" value="Radical_SAM"/>
    <property type="match status" value="1"/>
</dbReference>
<dbReference type="InterPro" id="IPR005911">
    <property type="entry name" value="YhcC-like"/>
</dbReference>
<dbReference type="GO" id="GO:0051539">
    <property type="term" value="F:4 iron, 4 sulfur cluster binding"/>
    <property type="evidence" value="ECO:0007669"/>
    <property type="project" value="UniProtKB-KW"/>
</dbReference>
<keyword evidence="2" id="KW-0004">4Fe-4S</keyword>
<dbReference type="InterPro" id="IPR007197">
    <property type="entry name" value="rSAM"/>
</dbReference>
<dbReference type="GO" id="GO:0003824">
    <property type="term" value="F:catalytic activity"/>
    <property type="evidence" value="ECO:0007669"/>
    <property type="project" value="InterPro"/>
</dbReference>
<evidence type="ECO:0000256" key="2">
    <source>
        <dbReference type="ARBA" id="ARBA00022485"/>
    </source>
</evidence>
<dbReference type="PANTHER" id="PTHR11135:SF1">
    <property type="entry name" value="PROTEIN YHCC"/>
    <property type="match status" value="1"/>
</dbReference>
<gene>
    <name evidence="8" type="ORF">DWY25_16145</name>
</gene>
<dbReference type="EMBL" id="QRUP01000028">
    <property type="protein sequence ID" value="RGR68237.1"/>
    <property type="molecule type" value="Genomic_DNA"/>
</dbReference>
<evidence type="ECO:0000256" key="3">
    <source>
        <dbReference type="ARBA" id="ARBA00022691"/>
    </source>
</evidence>
<evidence type="ECO:0000256" key="5">
    <source>
        <dbReference type="ARBA" id="ARBA00023004"/>
    </source>
</evidence>
<evidence type="ECO:0000259" key="7">
    <source>
        <dbReference type="PROSITE" id="PS51918"/>
    </source>
</evidence>
<comment type="cofactor">
    <cofactor evidence="1">
        <name>[4Fe-4S] cluster</name>
        <dbReference type="ChEBI" id="CHEBI:49883"/>
    </cofactor>
</comment>
<dbReference type="NCBIfam" id="TIGR01212">
    <property type="entry name" value="TIGR01212 family radical SAM protein"/>
    <property type="match status" value="1"/>
</dbReference>
<dbReference type="PROSITE" id="PS51918">
    <property type="entry name" value="RADICAL_SAM"/>
    <property type="match status" value="1"/>
</dbReference>
<dbReference type="SFLD" id="SFLDG01086">
    <property type="entry name" value="elongater_protein-like"/>
    <property type="match status" value="1"/>
</dbReference>
<keyword evidence="3" id="KW-0949">S-adenosyl-L-methionine</keyword>